<evidence type="ECO:0000313" key="3">
    <source>
        <dbReference type="Proteomes" id="UP000282322"/>
    </source>
</evidence>
<feature type="compositionally biased region" description="Basic and acidic residues" evidence="1">
    <location>
        <begin position="70"/>
        <end position="101"/>
    </location>
</feature>
<evidence type="ECO:0000313" key="2">
    <source>
        <dbReference type="EMBL" id="RRJ29950.1"/>
    </source>
</evidence>
<comment type="caution">
    <text evidence="2">The sequence shown here is derived from an EMBL/GenBank/DDBJ whole genome shotgun (WGS) entry which is preliminary data.</text>
</comment>
<organism evidence="2 3">
    <name type="scientific">Halocatena pleomorpha</name>
    <dbReference type="NCBI Taxonomy" id="1785090"/>
    <lineage>
        <taxon>Archaea</taxon>
        <taxon>Methanobacteriati</taxon>
        <taxon>Methanobacteriota</taxon>
        <taxon>Stenosarchaea group</taxon>
        <taxon>Halobacteria</taxon>
        <taxon>Halobacteriales</taxon>
        <taxon>Natronomonadaceae</taxon>
        <taxon>Halocatena</taxon>
    </lineage>
</organism>
<sequence length="101" mass="11146">MTLDDGTYTAVIDRFEADQAVLLVEDEDGALCGEVVADRAELPEAGQHVDAVLTIAVEAGELRTATYEEAETKRRTEQVRDRFDQLSERLSSDKGDGDRTE</sequence>
<dbReference type="EMBL" id="RRCH01000024">
    <property type="protein sequence ID" value="RRJ29950.1"/>
    <property type="molecule type" value="Genomic_DNA"/>
</dbReference>
<dbReference type="Pfam" id="PF11213">
    <property type="entry name" value="DUF3006"/>
    <property type="match status" value="1"/>
</dbReference>
<protein>
    <submittedName>
        <fullName evidence="2">DUF3006 domain-containing protein</fullName>
    </submittedName>
</protein>
<dbReference type="Proteomes" id="UP000282322">
    <property type="component" value="Unassembled WGS sequence"/>
</dbReference>
<gene>
    <name evidence="2" type="ORF">EIK79_11400</name>
</gene>
<dbReference type="InterPro" id="IPR021377">
    <property type="entry name" value="DUF3006"/>
</dbReference>
<dbReference type="AlphaFoldDB" id="A0A3P3RB92"/>
<feature type="region of interest" description="Disordered" evidence="1">
    <location>
        <begin position="68"/>
        <end position="101"/>
    </location>
</feature>
<keyword evidence="3" id="KW-1185">Reference proteome</keyword>
<proteinExistence type="predicted"/>
<name>A0A3P3RB92_9EURY</name>
<dbReference type="OrthoDB" id="299121at2157"/>
<evidence type="ECO:0000256" key="1">
    <source>
        <dbReference type="SAM" id="MobiDB-lite"/>
    </source>
</evidence>
<accession>A0A3P3RB92</accession>
<reference evidence="2 3" key="1">
    <citation type="submission" date="2018-11" db="EMBL/GenBank/DDBJ databases">
        <title>Taxonoimc description of Halomarina strain SPP-AMP-1.</title>
        <authorList>
            <person name="Pal Y."/>
            <person name="Srinivasana K."/>
            <person name="Verma A."/>
            <person name="Kumar P."/>
        </authorList>
    </citation>
    <scope>NUCLEOTIDE SEQUENCE [LARGE SCALE GENOMIC DNA]</scope>
    <source>
        <strain evidence="2 3">SPP-AMP-1</strain>
    </source>
</reference>
<dbReference type="RefSeq" id="WP_124955249.1">
    <property type="nucleotide sequence ID" value="NZ_RRCH01000024.1"/>
</dbReference>